<gene>
    <name evidence="1" type="ORF">PGTUg99_014964</name>
</gene>
<name>A0A5B0RBE4_PUCGR</name>
<dbReference type="Proteomes" id="UP000325313">
    <property type="component" value="Unassembled WGS sequence"/>
</dbReference>
<dbReference type="EMBL" id="VDEP01000211">
    <property type="protein sequence ID" value="KAA1123141.1"/>
    <property type="molecule type" value="Genomic_DNA"/>
</dbReference>
<accession>A0A5B0RBE4</accession>
<sequence>MEIKSTLIPTSERASLNALRHQSLFHQGHQPGQYIALLSSKLSSARFSQIPFQTPLSLIIVRPSGIFPPNYGTSHRLARLDLTAIAIINCSFKSDFHIKRS</sequence>
<evidence type="ECO:0000313" key="2">
    <source>
        <dbReference type="Proteomes" id="UP000325313"/>
    </source>
</evidence>
<protein>
    <submittedName>
        <fullName evidence="1">Uncharacterized protein</fullName>
    </submittedName>
</protein>
<evidence type="ECO:0000313" key="1">
    <source>
        <dbReference type="EMBL" id="KAA1123141.1"/>
    </source>
</evidence>
<comment type="caution">
    <text evidence="1">The sequence shown here is derived from an EMBL/GenBank/DDBJ whole genome shotgun (WGS) entry which is preliminary data.</text>
</comment>
<organism evidence="1 2">
    <name type="scientific">Puccinia graminis f. sp. tritici</name>
    <dbReference type="NCBI Taxonomy" id="56615"/>
    <lineage>
        <taxon>Eukaryota</taxon>
        <taxon>Fungi</taxon>
        <taxon>Dikarya</taxon>
        <taxon>Basidiomycota</taxon>
        <taxon>Pucciniomycotina</taxon>
        <taxon>Pucciniomycetes</taxon>
        <taxon>Pucciniales</taxon>
        <taxon>Pucciniaceae</taxon>
        <taxon>Puccinia</taxon>
    </lineage>
</organism>
<dbReference type="AlphaFoldDB" id="A0A5B0RBE4"/>
<proteinExistence type="predicted"/>
<reference evidence="1 2" key="1">
    <citation type="submission" date="2019-05" db="EMBL/GenBank/DDBJ databases">
        <title>Emergence of the Ug99 lineage of the wheat stem rust pathogen through somatic hybridization.</title>
        <authorList>
            <person name="Li F."/>
            <person name="Upadhyaya N.M."/>
            <person name="Sperschneider J."/>
            <person name="Matny O."/>
            <person name="Nguyen-Phuc H."/>
            <person name="Mago R."/>
            <person name="Raley C."/>
            <person name="Miller M.E."/>
            <person name="Silverstein K.A.T."/>
            <person name="Henningsen E."/>
            <person name="Hirsch C.D."/>
            <person name="Visser B."/>
            <person name="Pretorius Z.A."/>
            <person name="Steffenson B.J."/>
            <person name="Schwessinger B."/>
            <person name="Dodds P.N."/>
            <person name="Figueroa M."/>
        </authorList>
    </citation>
    <scope>NUCLEOTIDE SEQUENCE [LARGE SCALE GENOMIC DNA]</scope>
    <source>
        <strain evidence="1 2">Ug99</strain>
    </source>
</reference>